<keyword evidence="2" id="KW-1185">Reference proteome</keyword>
<accession>A0ABN8NQK4</accession>
<evidence type="ECO:0000313" key="2">
    <source>
        <dbReference type="Proteomes" id="UP001159405"/>
    </source>
</evidence>
<dbReference type="Proteomes" id="UP001159405">
    <property type="component" value="Unassembled WGS sequence"/>
</dbReference>
<protein>
    <submittedName>
        <fullName evidence="1">Uncharacterized protein</fullName>
    </submittedName>
</protein>
<organism evidence="1 2">
    <name type="scientific">Porites lobata</name>
    <dbReference type="NCBI Taxonomy" id="104759"/>
    <lineage>
        <taxon>Eukaryota</taxon>
        <taxon>Metazoa</taxon>
        <taxon>Cnidaria</taxon>
        <taxon>Anthozoa</taxon>
        <taxon>Hexacorallia</taxon>
        <taxon>Scleractinia</taxon>
        <taxon>Fungiina</taxon>
        <taxon>Poritidae</taxon>
        <taxon>Porites</taxon>
    </lineage>
</organism>
<reference evidence="1 2" key="1">
    <citation type="submission" date="2022-05" db="EMBL/GenBank/DDBJ databases">
        <authorList>
            <consortium name="Genoscope - CEA"/>
            <person name="William W."/>
        </authorList>
    </citation>
    <scope>NUCLEOTIDE SEQUENCE [LARGE SCALE GENOMIC DNA]</scope>
</reference>
<evidence type="ECO:0000313" key="1">
    <source>
        <dbReference type="EMBL" id="CAH3117179.1"/>
    </source>
</evidence>
<proteinExistence type="predicted"/>
<sequence>MLDFNNSLVVVSFFLVLIARESRVKFLVKTMAPSRSQYIPLDQHNFPLGYIMTQERPVPAAVSWQEGNMTELQLEILFGGMGYEGQNVRQNVRIV</sequence>
<name>A0ABN8NQK4_9CNID</name>
<gene>
    <name evidence="1" type="ORF">PLOB_00025611</name>
</gene>
<comment type="caution">
    <text evidence="1">The sequence shown here is derived from an EMBL/GenBank/DDBJ whole genome shotgun (WGS) entry which is preliminary data.</text>
</comment>
<dbReference type="EMBL" id="CALNXK010000030">
    <property type="protein sequence ID" value="CAH3117179.1"/>
    <property type="molecule type" value="Genomic_DNA"/>
</dbReference>